<protein>
    <submittedName>
        <fullName evidence="2">DUF2934 family protein</fullName>
    </submittedName>
</protein>
<reference evidence="2 3" key="1">
    <citation type="submission" date="2018-11" db="EMBL/GenBank/DDBJ databases">
        <title>Genomic Encyclopedia of Type Strains, Phase IV (KMG-IV): sequencing the most valuable type-strain genomes for metagenomic binning, comparative biology and taxonomic classification.</title>
        <authorList>
            <person name="Goeker M."/>
        </authorList>
    </citation>
    <scope>NUCLEOTIDE SEQUENCE [LARGE SCALE GENOMIC DNA]</scope>
    <source>
        <strain evidence="2 3">DSM 25623</strain>
    </source>
</reference>
<feature type="compositionally biased region" description="Low complexity" evidence="1">
    <location>
        <begin position="55"/>
        <end position="64"/>
    </location>
</feature>
<evidence type="ECO:0000313" key="2">
    <source>
        <dbReference type="EMBL" id="RPE74797.1"/>
    </source>
</evidence>
<comment type="caution">
    <text evidence="2">The sequence shown here is derived from an EMBL/GenBank/DDBJ whole genome shotgun (WGS) entry which is preliminary data.</text>
</comment>
<evidence type="ECO:0000256" key="1">
    <source>
        <dbReference type="SAM" id="MobiDB-lite"/>
    </source>
</evidence>
<organism evidence="2 3">
    <name type="scientific">Vulcaniibacterium tengchongense</name>
    <dbReference type="NCBI Taxonomy" id="1273429"/>
    <lineage>
        <taxon>Bacteria</taxon>
        <taxon>Pseudomonadati</taxon>
        <taxon>Pseudomonadota</taxon>
        <taxon>Gammaproteobacteria</taxon>
        <taxon>Lysobacterales</taxon>
        <taxon>Lysobacteraceae</taxon>
        <taxon>Vulcaniibacterium</taxon>
    </lineage>
</organism>
<keyword evidence="3" id="KW-1185">Reference proteome</keyword>
<feature type="compositionally biased region" description="Basic residues" evidence="1">
    <location>
        <begin position="65"/>
        <end position="75"/>
    </location>
</feature>
<dbReference type="AlphaFoldDB" id="A0A3N4VCC9"/>
<proteinExistence type="predicted"/>
<feature type="compositionally biased region" description="Basic and acidic residues" evidence="1">
    <location>
        <begin position="41"/>
        <end position="54"/>
    </location>
</feature>
<gene>
    <name evidence="2" type="ORF">EDC50_3010</name>
</gene>
<dbReference type="InterPro" id="IPR021327">
    <property type="entry name" value="DUF2934"/>
</dbReference>
<dbReference type="OrthoDB" id="9811127at2"/>
<feature type="region of interest" description="Disordered" evidence="1">
    <location>
        <begin position="26"/>
        <end position="75"/>
    </location>
</feature>
<dbReference type="Pfam" id="PF11154">
    <property type="entry name" value="DUF2934"/>
    <property type="match status" value="1"/>
</dbReference>
<dbReference type="EMBL" id="RKQN01000006">
    <property type="protein sequence ID" value="RPE74797.1"/>
    <property type="molecule type" value="Genomic_DNA"/>
</dbReference>
<evidence type="ECO:0000313" key="3">
    <source>
        <dbReference type="Proteomes" id="UP000269708"/>
    </source>
</evidence>
<dbReference type="Proteomes" id="UP000269708">
    <property type="component" value="Unassembled WGS sequence"/>
</dbReference>
<accession>A0A3N4VCC9</accession>
<dbReference type="RefSeq" id="WP_123771325.1">
    <property type="nucleotide sequence ID" value="NZ_RKQN01000006.1"/>
</dbReference>
<sequence>MNRPTRSPEEEAARRARIERLAHEIWESEGRPEGQSLRHWSMAERLVEAEEHDAGPPASGAARPRANRNGKRPAP</sequence>
<name>A0A3N4VCC9_9GAMM</name>